<evidence type="ECO:0000313" key="4">
    <source>
        <dbReference type="Proteomes" id="UP000252118"/>
    </source>
</evidence>
<protein>
    <submittedName>
        <fullName evidence="3">UDP-glucose 4-epimerase</fullName>
    </submittedName>
</protein>
<evidence type="ECO:0000259" key="2">
    <source>
        <dbReference type="Pfam" id="PF01370"/>
    </source>
</evidence>
<dbReference type="RefSeq" id="WP_113970421.1">
    <property type="nucleotide sequence ID" value="NZ_QNRJ01000012.1"/>
</dbReference>
<dbReference type="AlphaFoldDB" id="A0A366EKB1"/>
<sequence>MKVLLTGGAGFIGSNISRAYIDEGYEVVIVDDLSTGNEEHIYPEVTFYKMDVTDTNFLEVVAKENPDVINHHAAQIDVQTSIKNPVLDAKVNILGTINVLEACRLYDCKLVYASSAAIYGTPDYLGIDEDHKVDPISSYGISKHTPEHYIALYHELYNVDYTIFRYANAYGQHQIPKGEGGVISIMVDCAVKDALFTVFGDGEQTRDYIHIDDIVKANLIATRTSTNEIVNISTGIPTTLNESLEVFQKESGLKLTIEYKEERPGDIKHSYLKNEKAKDLLNWTPEVGLAEGLKKTYDFYSK</sequence>
<dbReference type="InterPro" id="IPR036291">
    <property type="entry name" value="NAD(P)-bd_dom_sf"/>
</dbReference>
<reference evidence="3 4" key="1">
    <citation type="submission" date="2018-06" db="EMBL/GenBank/DDBJ databases">
        <title>Freshwater and sediment microbial communities from various areas in North America, analyzing microbe dynamics in response to fracking.</title>
        <authorList>
            <person name="Lamendella R."/>
        </authorList>
    </citation>
    <scope>NUCLEOTIDE SEQUENCE [LARGE SCALE GENOMIC DNA]</scope>
    <source>
        <strain evidence="3 4">97B</strain>
    </source>
</reference>
<comment type="similarity">
    <text evidence="1">Belongs to the NAD(P)-dependent epimerase/dehydratase family.</text>
</comment>
<dbReference type="SUPFAM" id="SSF51735">
    <property type="entry name" value="NAD(P)-binding Rossmann-fold domains"/>
    <property type="match status" value="1"/>
</dbReference>
<dbReference type="EMBL" id="QNRJ01000012">
    <property type="protein sequence ID" value="RBP02774.1"/>
    <property type="molecule type" value="Genomic_DNA"/>
</dbReference>
<proteinExistence type="inferred from homology"/>
<dbReference type="Pfam" id="PF01370">
    <property type="entry name" value="Epimerase"/>
    <property type="match status" value="1"/>
</dbReference>
<dbReference type="Gene3D" id="3.40.50.720">
    <property type="entry name" value="NAD(P)-binding Rossmann-like Domain"/>
    <property type="match status" value="1"/>
</dbReference>
<feature type="domain" description="NAD-dependent epimerase/dehydratase" evidence="2">
    <location>
        <begin position="3"/>
        <end position="232"/>
    </location>
</feature>
<accession>A0A366EKB1</accession>
<name>A0A366EKB1_9BACI</name>
<dbReference type="Proteomes" id="UP000252118">
    <property type="component" value="Unassembled WGS sequence"/>
</dbReference>
<dbReference type="PANTHER" id="PTHR43000">
    <property type="entry name" value="DTDP-D-GLUCOSE 4,6-DEHYDRATASE-RELATED"/>
    <property type="match status" value="1"/>
</dbReference>
<gene>
    <name evidence="3" type="ORF">DET59_11259</name>
</gene>
<evidence type="ECO:0000313" key="3">
    <source>
        <dbReference type="EMBL" id="RBP02774.1"/>
    </source>
</evidence>
<organism evidence="3 4">
    <name type="scientific">Rossellomorea aquimaris</name>
    <dbReference type="NCBI Taxonomy" id="189382"/>
    <lineage>
        <taxon>Bacteria</taxon>
        <taxon>Bacillati</taxon>
        <taxon>Bacillota</taxon>
        <taxon>Bacilli</taxon>
        <taxon>Bacillales</taxon>
        <taxon>Bacillaceae</taxon>
        <taxon>Rossellomorea</taxon>
    </lineage>
</organism>
<dbReference type="OrthoDB" id="9771073at2"/>
<dbReference type="InterPro" id="IPR001509">
    <property type="entry name" value="Epimerase_deHydtase"/>
</dbReference>
<comment type="caution">
    <text evidence="3">The sequence shown here is derived from an EMBL/GenBank/DDBJ whole genome shotgun (WGS) entry which is preliminary data.</text>
</comment>
<evidence type="ECO:0000256" key="1">
    <source>
        <dbReference type="ARBA" id="ARBA00007637"/>
    </source>
</evidence>